<dbReference type="InterPro" id="IPR007863">
    <property type="entry name" value="Peptidase_M16_C"/>
</dbReference>
<evidence type="ECO:0000256" key="6">
    <source>
        <dbReference type="ARBA" id="ARBA00022833"/>
    </source>
</evidence>
<keyword evidence="3" id="KW-0645">Protease</keyword>
<dbReference type="STRING" id="452084.AR438_06680"/>
<dbReference type="Pfam" id="PF05193">
    <property type="entry name" value="Peptidase_M16_C"/>
    <property type="match status" value="2"/>
</dbReference>
<dbReference type="Gene3D" id="3.30.830.10">
    <property type="entry name" value="Metalloenzyme, LuxS/M16 peptidase-like"/>
    <property type="match status" value="4"/>
</dbReference>
<dbReference type="InterPro" id="IPR011765">
    <property type="entry name" value="Pept_M16_N"/>
</dbReference>
<evidence type="ECO:0000259" key="9">
    <source>
        <dbReference type="Pfam" id="PF00675"/>
    </source>
</evidence>
<keyword evidence="6" id="KW-0862">Zinc</keyword>
<comment type="caution">
    <text evidence="11">The sequence shown here is derived from an EMBL/GenBank/DDBJ whole genome shotgun (WGS) entry which is preliminary data.</text>
</comment>
<feature type="domain" description="Peptidase M16 N-terminal" evidence="9">
    <location>
        <begin position="136"/>
        <end position="230"/>
    </location>
</feature>
<dbReference type="Proteomes" id="UP000051682">
    <property type="component" value="Unassembled WGS sequence"/>
</dbReference>
<evidence type="ECO:0000313" key="12">
    <source>
        <dbReference type="Proteomes" id="UP000051682"/>
    </source>
</evidence>
<feature type="domain" description="Peptidase M16 C-terminal" evidence="10">
    <location>
        <begin position="245"/>
        <end position="411"/>
    </location>
</feature>
<dbReference type="GO" id="GO:0046872">
    <property type="term" value="F:metal ion binding"/>
    <property type="evidence" value="ECO:0007669"/>
    <property type="project" value="UniProtKB-KW"/>
</dbReference>
<dbReference type="GO" id="GO:0004222">
    <property type="term" value="F:metalloendopeptidase activity"/>
    <property type="evidence" value="ECO:0007669"/>
    <property type="project" value="InterPro"/>
</dbReference>
<dbReference type="InterPro" id="IPR011249">
    <property type="entry name" value="Metalloenz_LuxS/M16"/>
</dbReference>
<name>A0A0Q3PA32_9FLAO</name>
<dbReference type="EMBL" id="LLYZ01000004">
    <property type="protein sequence ID" value="KQK26478.1"/>
    <property type="molecule type" value="Genomic_DNA"/>
</dbReference>
<evidence type="ECO:0000256" key="4">
    <source>
        <dbReference type="ARBA" id="ARBA00022723"/>
    </source>
</evidence>
<reference evidence="11 12" key="1">
    <citation type="submission" date="2015-10" db="EMBL/GenBank/DDBJ databases">
        <title>Chryseobacterium aquaticum genome.</title>
        <authorList>
            <person name="Newman J.D."/>
            <person name="Ferguson M.B."/>
            <person name="Miller J.R."/>
        </authorList>
    </citation>
    <scope>NUCLEOTIDE SEQUENCE [LARGE SCALE GENOMIC DNA]</scope>
    <source>
        <strain evidence="11 12">KCTC 12483</strain>
    </source>
</reference>
<dbReference type="AlphaFoldDB" id="A0A0Q3PA32"/>
<evidence type="ECO:0000256" key="7">
    <source>
        <dbReference type="ARBA" id="ARBA00023049"/>
    </source>
</evidence>
<dbReference type="SUPFAM" id="SSF63411">
    <property type="entry name" value="LuxS/MPP-like metallohydrolase"/>
    <property type="match status" value="4"/>
</dbReference>
<dbReference type="InterPro" id="IPR050626">
    <property type="entry name" value="Peptidase_M16"/>
</dbReference>
<feature type="domain" description="Peptidase M16 C-terminal" evidence="10">
    <location>
        <begin position="737"/>
        <end position="849"/>
    </location>
</feature>
<comment type="cofactor">
    <cofactor evidence="1">
        <name>Zn(2+)</name>
        <dbReference type="ChEBI" id="CHEBI:29105"/>
    </cofactor>
</comment>
<dbReference type="Pfam" id="PF00675">
    <property type="entry name" value="Peptidase_M16"/>
    <property type="match status" value="2"/>
</dbReference>
<evidence type="ECO:0000256" key="5">
    <source>
        <dbReference type="ARBA" id="ARBA00022801"/>
    </source>
</evidence>
<evidence type="ECO:0000256" key="1">
    <source>
        <dbReference type="ARBA" id="ARBA00001947"/>
    </source>
</evidence>
<dbReference type="GO" id="GO:0006508">
    <property type="term" value="P:proteolysis"/>
    <property type="evidence" value="ECO:0007669"/>
    <property type="project" value="UniProtKB-KW"/>
</dbReference>
<dbReference type="OrthoDB" id="9811314at2"/>
<dbReference type="PROSITE" id="PS00143">
    <property type="entry name" value="INSULINASE"/>
    <property type="match status" value="1"/>
</dbReference>
<organism evidence="11 12">
    <name type="scientific">Chryseobacterium aquaticum</name>
    <dbReference type="NCBI Taxonomy" id="452084"/>
    <lineage>
        <taxon>Bacteria</taxon>
        <taxon>Pseudomonadati</taxon>
        <taxon>Bacteroidota</taxon>
        <taxon>Flavobacteriia</taxon>
        <taxon>Flavobacteriales</taxon>
        <taxon>Weeksellaceae</taxon>
        <taxon>Chryseobacterium group</taxon>
        <taxon>Chryseobacterium</taxon>
    </lineage>
</organism>
<keyword evidence="4" id="KW-0479">Metal-binding</keyword>
<comment type="similarity">
    <text evidence="2 8">Belongs to the peptidase M16 family.</text>
</comment>
<proteinExistence type="inferred from homology"/>
<dbReference type="PANTHER" id="PTHR43690">
    <property type="entry name" value="NARDILYSIN"/>
    <property type="match status" value="1"/>
</dbReference>
<accession>A0A0Q3PA32</accession>
<gene>
    <name evidence="11" type="ORF">AR438_06680</name>
</gene>
<dbReference type="PANTHER" id="PTHR43690:SF17">
    <property type="entry name" value="PROTEIN YHJJ"/>
    <property type="match status" value="1"/>
</dbReference>
<evidence type="ECO:0000256" key="8">
    <source>
        <dbReference type="RuleBase" id="RU004447"/>
    </source>
</evidence>
<protein>
    <submittedName>
        <fullName evidence="11">Peptidase M16</fullName>
    </submittedName>
</protein>
<keyword evidence="7" id="KW-0482">Metalloprotease</keyword>
<sequence>MIERRYKETIHTDKNNYEYITVTHDENKVRIYTLKNGLKVFLAQNFDAPRIQTFIPVRTGSNNDPSDNTGLAHYLEHMMFKGTSKIGTQNWEKEKVLIDDISDLYEQHKAEQNPEKKKEIYKKIDEVSQKASEFAIANEYDKIISSLGASGTNAHTWFDETVYKNNIPNNELEKWLKVEKERFTELVLRLFHTELESVYEEFNRSQDNDSRLVNDALMKALFPTHPNGQQTTLGNPEHLKNPSMKAIHKYFNEYYVPNNYAMVLVGDLDFEETIQLVDQYFGSIPYKELPKKEVILEQPMTEIVERTLYSPTTPRVQLAWRTDSYGSKQAMLADIIAHILSNRGEAGLLDLHINQTQKMLWAQAYSLGLKNYGFFSIVAVPKENQTLKEAREMVLQEIELVKKGEFPDWMLPSIINDFKIQRMKGLETAEGLANNLYDTYIKGRTWEQELNEMDEYSAITKEEVIAFANTFFKDNYVVINKEKGVNDQLLRVENPGITAVKINRNAQSDFLKEILNEKTPEIQPEFIDYQKEITTDVIKDKKISFVKNKYNDIAQVHFIFPFGSDNDRELGISTQILQYLGTDKFSPEDLKKEFFKIGITNDFKTTSNQLLISLSGLEENIQQGVELLQHWMKNVQPDQEIYKQFVETILENREAGKKDKNRIMTALTNYTKLGKGSRFLDFLSKDELQNAKVEEFTERIKNLFKFQYQIFFYGKDFENFKSEIENFVELQIRTIADPKKYPEPETTGSVYFTNYDMVQMEMSKIGKGHNVNIENFGKINVFNEYFGRGLSSIVFQEIRESKSLAYSAYVSYAPNGELGHPDYITTYIATQPDKLQIAVDTMTELMDELPEVTIQFENAKKSALKQIASTRITRTNIFFNTLRLQKLGITHDFRKDIYRQIESLTFEDVKQFYQSEIKPIQFNTAIIGKKDNLNLEAVKQMGSFKEVNLEEIFGY</sequence>
<evidence type="ECO:0000259" key="10">
    <source>
        <dbReference type="Pfam" id="PF05193"/>
    </source>
</evidence>
<feature type="domain" description="Peptidase M16 N-terminal" evidence="9">
    <location>
        <begin position="48"/>
        <end position="88"/>
    </location>
</feature>
<keyword evidence="5" id="KW-0378">Hydrolase</keyword>
<evidence type="ECO:0000313" key="11">
    <source>
        <dbReference type="EMBL" id="KQK26478.1"/>
    </source>
</evidence>
<dbReference type="InterPro" id="IPR001431">
    <property type="entry name" value="Pept_M16_Zn_BS"/>
</dbReference>
<keyword evidence="12" id="KW-1185">Reference proteome</keyword>
<evidence type="ECO:0000256" key="2">
    <source>
        <dbReference type="ARBA" id="ARBA00007261"/>
    </source>
</evidence>
<evidence type="ECO:0000256" key="3">
    <source>
        <dbReference type="ARBA" id="ARBA00022670"/>
    </source>
</evidence>